<dbReference type="Pfam" id="PF05685">
    <property type="entry name" value="Uma2"/>
    <property type="match status" value="1"/>
</dbReference>
<dbReference type="InterPro" id="IPR008538">
    <property type="entry name" value="Uma2"/>
</dbReference>
<evidence type="ECO:0000259" key="1">
    <source>
        <dbReference type="Pfam" id="PF05685"/>
    </source>
</evidence>
<protein>
    <recommendedName>
        <fullName evidence="1">Putative restriction endonuclease domain-containing protein</fullName>
    </recommendedName>
</protein>
<dbReference type="InterPro" id="IPR012296">
    <property type="entry name" value="Nuclease_put_TT1808"/>
</dbReference>
<dbReference type="CDD" id="cd06260">
    <property type="entry name" value="DUF820-like"/>
    <property type="match status" value="1"/>
</dbReference>
<organism evidence="2 3">
    <name type="scientific">Paludisphaera borealis</name>
    <dbReference type="NCBI Taxonomy" id="1387353"/>
    <lineage>
        <taxon>Bacteria</taxon>
        <taxon>Pseudomonadati</taxon>
        <taxon>Planctomycetota</taxon>
        <taxon>Planctomycetia</taxon>
        <taxon>Isosphaerales</taxon>
        <taxon>Isosphaeraceae</taxon>
        <taxon>Paludisphaera</taxon>
    </lineage>
</organism>
<sequence>MATAAPAKLQGTAQRFVLHDISWEDYQTFLKVLEDRPIRLTYDHGTLELMTPLPIHERYKSLFTRMIESLADELEIDYYSFGSMTLPSKLLECGLEPDACFHIASAGKVGDWKQYDAEVGPPPDLAVEIDVTSDSRPRLGIYTALKIPEVWRFDGEKLSVLILRNDKYVPSKKSLSFPLVPTDALAGFVQNYGDGTDRAWAKAFRSWVRETILPRVPNDREEDAT</sequence>
<dbReference type="Proteomes" id="UP000186309">
    <property type="component" value="Chromosome"/>
</dbReference>
<proteinExistence type="predicted"/>
<evidence type="ECO:0000313" key="2">
    <source>
        <dbReference type="EMBL" id="APW59016.1"/>
    </source>
</evidence>
<dbReference type="OrthoDB" id="275506at2"/>
<keyword evidence="3" id="KW-1185">Reference proteome</keyword>
<dbReference type="KEGG" id="pbor:BSF38_00429"/>
<dbReference type="Gene3D" id="3.90.1570.10">
    <property type="entry name" value="tt1808, chain A"/>
    <property type="match status" value="1"/>
</dbReference>
<dbReference type="EMBL" id="CP019082">
    <property type="protein sequence ID" value="APW59016.1"/>
    <property type="molecule type" value="Genomic_DNA"/>
</dbReference>
<gene>
    <name evidence="2" type="ORF">BSF38_00429</name>
</gene>
<name>A0A1U7CJD3_9BACT</name>
<reference evidence="3" key="1">
    <citation type="submission" date="2016-12" db="EMBL/GenBank/DDBJ databases">
        <title>Comparative genomics of four Isosphaeraceae planctomycetes: a common pool of plasmids and glycoside hydrolase genes.</title>
        <authorList>
            <person name="Ivanova A."/>
        </authorList>
    </citation>
    <scope>NUCLEOTIDE SEQUENCE [LARGE SCALE GENOMIC DNA]</scope>
    <source>
        <strain evidence="3">PX4</strain>
    </source>
</reference>
<accession>A0A1U7CJD3</accession>
<evidence type="ECO:0000313" key="3">
    <source>
        <dbReference type="Proteomes" id="UP000186309"/>
    </source>
</evidence>
<dbReference type="SUPFAM" id="SSF52980">
    <property type="entry name" value="Restriction endonuclease-like"/>
    <property type="match status" value="1"/>
</dbReference>
<dbReference type="InterPro" id="IPR011335">
    <property type="entry name" value="Restrct_endonuc-II-like"/>
</dbReference>
<feature type="domain" description="Putative restriction endonuclease" evidence="1">
    <location>
        <begin position="23"/>
        <end position="173"/>
    </location>
</feature>
<dbReference type="RefSeq" id="WP_076343249.1">
    <property type="nucleotide sequence ID" value="NZ_CP019082.1"/>
</dbReference>
<dbReference type="PANTHER" id="PTHR47152">
    <property type="entry name" value="SLR2084 PROTEIN-RELATED"/>
    <property type="match status" value="1"/>
</dbReference>
<dbReference type="STRING" id="1387353.BSF38_00429"/>
<dbReference type="AlphaFoldDB" id="A0A1U7CJD3"/>